<dbReference type="GO" id="GO:0008641">
    <property type="term" value="F:ubiquitin-like modifier activating enzyme activity"/>
    <property type="evidence" value="ECO:0007669"/>
    <property type="project" value="InterPro"/>
</dbReference>
<accession>A0A223KLK8</accession>
<dbReference type="InterPro" id="IPR045886">
    <property type="entry name" value="ThiF/MoeB/HesA"/>
</dbReference>
<evidence type="ECO:0000259" key="2">
    <source>
        <dbReference type="Pfam" id="PF00899"/>
    </source>
</evidence>
<dbReference type="InterPro" id="IPR000594">
    <property type="entry name" value="ThiF_NAD_FAD-bd"/>
</dbReference>
<dbReference type="KEGG" id="bcoh:BC6307_03440"/>
<dbReference type="Gene3D" id="3.40.50.720">
    <property type="entry name" value="NAD(P)-binding Rossmann-like Domain"/>
    <property type="match status" value="1"/>
</dbReference>
<dbReference type="PANTHER" id="PTHR10953">
    <property type="entry name" value="UBIQUITIN-ACTIVATING ENZYME E1"/>
    <property type="match status" value="1"/>
</dbReference>
<feature type="domain" description="THIF-type NAD/FAD binding fold" evidence="2">
    <location>
        <begin position="3"/>
        <end position="238"/>
    </location>
</feature>
<dbReference type="AlphaFoldDB" id="A0A223KLK8"/>
<dbReference type="InterPro" id="IPR035985">
    <property type="entry name" value="Ubiquitin-activating_enz"/>
</dbReference>
<dbReference type="CDD" id="cd00757">
    <property type="entry name" value="ThiF_MoeB_HesA_family"/>
    <property type="match status" value="1"/>
</dbReference>
<name>A0A223KLK8_9BACI</name>
<evidence type="ECO:0000313" key="3">
    <source>
        <dbReference type="EMBL" id="AST90390.1"/>
    </source>
</evidence>
<dbReference type="STRING" id="1314751.GCA_001591425_02561"/>
<comment type="similarity">
    <text evidence="1">Belongs to the HesA/MoeB/ThiF family.</text>
</comment>
<dbReference type="Pfam" id="PF00899">
    <property type="entry name" value="ThiF"/>
    <property type="match status" value="1"/>
</dbReference>
<protein>
    <submittedName>
        <fullName evidence="3">Thiamine biosynthesis protein MoeB</fullName>
    </submittedName>
</protein>
<sequence length="336" mass="37983">MRYSRQELFTPIGKEGQKKIRDKHVLVVGAGALGSANAEMLVRAGIGKLTIVDRDYVDWTNLQRQQLYKEENVVEQLPKAVAAERRLREINSEVEIVPHVMDADRETLEPLVGDVSVIVDGTDNFDIRFIVNDLAQKHNIPWVFGSCVGSYGMNFTFIPGKTPCLQCLLKTIPMSGMTCDTVGILSPVVQIVSSYQVAETLKILTENDEAIRDTLLTFDVWQNDFFTMKVQNAKSNDCHSCGKVRTYPYLRYENATKAEVLCGRNTVQIRPKTIGEINLDELYNKLTKLGKCERNPYLVSIMDGDLKVVFFYDGRAFIHGTNDMIKAKSVYYKYIG</sequence>
<gene>
    <name evidence="3" type="ORF">BC6307_03440</name>
</gene>
<proteinExistence type="inferred from homology"/>
<dbReference type="NCBIfam" id="NF009123">
    <property type="entry name" value="PRK12475.1"/>
    <property type="match status" value="1"/>
</dbReference>
<evidence type="ECO:0000256" key="1">
    <source>
        <dbReference type="ARBA" id="ARBA00009919"/>
    </source>
</evidence>
<dbReference type="GO" id="GO:0004792">
    <property type="term" value="F:thiosulfate-cyanide sulfurtransferase activity"/>
    <property type="evidence" value="ECO:0007669"/>
    <property type="project" value="TreeGrafter"/>
</dbReference>
<dbReference type="EMBL" id="CP018866">
    <property type="protein sequence ID" value="AST90390.1"/>
    <property type="molecule type" value="Genomic_DNA"/>
</dbReference>
<keyword evidence="4" id="KW-1185">Reference proteome</keyword>
<dbReference type="FunFam" id="3.40.50.720:FF:000080">
    <property type="entry name" value="Thiazole biosynthesis adenylyltransferase ThiF"/>
    <property type="match status" value="1"/>
</dbReference>
<dbReference type="Proteomes" id="UP000215224">
    <property type="component" value="Chromosome"/>
</dbReference>
<reference evidence="3 4" key="1">
    <citation type="submission" date="2016-12" db="EMBL/GenBank/DDBJ databases">
        <title>The whole genome sequencing and assembly of Bacillus cohnii DSM 6307T strain.</title>
        <authorList>
            <person name="Lee Y.-J."/>
            <person name="Yi H."/>
            <person name="Bahn Y.-S."/>
            <person name="Kim J.F."/>
            <person name="Lee D.-W."/>
        </authorList>
    </citation>
    <scope>NUCLEOTIDE SEQUENCE [LARGE SCALE GENOMIC DNA]</scope>
    <source>
        <strain evidence="3 4">DSM 6307</strain>
    </source>
</reference>
<dbReference type="PANTHER" id="PTHR10953:SF102">
    <property type="entry name" value="ADENYLYLTRANSFERASE AND SULFURTRANSFERASE MOCS3"/>
    <property type="match status" value="1"/>
</dbReference>
<dbReference type="RefSeq" id="WP_066416727.1">
    <property type="nucleotide sequence ID" value="NZ_CP018866.1"/>
</dbReference>
<organism evidence="3 4">
    <name type="scientific">Sutcliffiella cohnii</name>
    <dbReference type="NCBI Taxonomy" id="33932"/>
    <lineage>
        <taxon>Bacteria</taxon>
        <taxon>Bacillati</taxon>
        <taxon>Bacillota</taxon>
        <taxon>Bacilli</taxon>
        <taxon>Bacillales</taxon>
        <taxon>Bacillaceae</taxon>
        <taxon>Sutcliffiella</taxon>
    </lineage>
</organism>
<dbReference type="SUPFAM" id="SSF69572">
    <property type="entry name" value="Activating enzymes of the ubiquitin-like proteins"/>
    <property type="match status" value="1"/>
</dbReference>
<dbReference type="GO" id="GO:0008146">
    <property type="term" value="F:sulfotransferase activity"/>
    <property type="evidence" value="ECO:0007669"/>
    <property type="project" value="TreeGrafter"/>
</dbReference>
<dbReference type="GO" id="GO:0005829">
    <property type="term" value="C:cytosol"/>
    <property type="evidence" value="ECO:0007669"/>
    <property type="project" value="TreeGrafter"/>
</dbReference>
<dbReference type="GO" id="GO:0016779">
    <property type="term" value="F:nucleotidyltransferase activity"/>
    <property type="evidence" value="ECO:0007669"/>
    <property type="project" value="TreeGrafter"/>
</dbReference>
<evidence type="ECO:0000313" key="4">
    <source>
        <dbReference type="Proteomes" id="UP000215224"/>
    </source>
</evidence>